<proteinExistence type="inferred from homology"/>
<dbReference type="InterPro" id="IPR001128">
    <property type="entry name" value="Cyt_P450"/>
</dbReference>
<evidence type="ECO:0000256" key="5">
    <source>
        <dbReference type="ARBA" id="ARBA00022723"/>
    </source>
</evidence>
<name>A0A1M2VC38_TRAPU</name>
<keyword evidence="12" id="KW-1185">Reference proteome</keyword>
<evidence type="ECO:0000256" key="3">
    <source>
        <dbReference type="ARBA" id="ARBA00010617"/>
    </source>
</evidence>
<dbReference type="InterPro" id="IPR050121">
    <property type="entry name" value="Cytochrome_P450_monoxygenase"/>
</dbReference>
<dbReference type="SUPFAM" id="SSF48264">
    <property type="entry name" value="Cytochrome P450"/>
    <property type="match status" value="1"/>
</dbReference>
<dbReference type="GO" id="GO:0016705">
    <property type="term" value="F:oxidoreductase activity, acting on paired donors, with incorporation or reduction of molecular oxygen"/>
    <property type="evidence" value="ECO:0007669"/>
    <property type="project" value="InterPro"/>
</dbReference>
<accession>A0A1M2VC38</accession>
<evidence type="ECO:0000256" key="8">
    <source>
        <dbReference type="ARBA" id="ARBA00023033"/>
    </source>
</evidence>
<feature type="binding site" description="axial binding residue" evidence="9">
    <location>
        <position position="413"/>
    </location>
    <ligand>
        <name>heme</name>
        <dbReference type="ChEBI" id="CHEBI:30413"/>
    </ligand>
    <ligandPart>
        <name>Fe</name>
        <dbReference type="ChEBI" id="CHEBI:18248"/>
    </ligandPart>
</feature>
<gene>
    <name evidence="11" type="ORF">TRAPUB_4162</name>
</gene>
<comment type="pathway">
    <text evidence="2">Secondary metabolite biosynthesis.</text>
</comment>
<sequence>MAFSPTFFHDFSVTSPDVLAVIFAISAYAAWRVYSLVSFVYRTPLRILPGPPAASLVYGNLKEIQEVEGTFLPDRWFTKYGKNYVDHEFFLLRDIWSEAASKAGGSVRVNVSRDLSMATLDIIGMAGFNYDFHTLDGGEKTNELNAAFRQLFANLRPVSLFGYLSAWFPILKMLPNDRLKTVNSSAATIRRIGGKLVADQKASVLQAAAEKHHGVERKDLQGRDLLTLLIKANMATDIPEDQRLSDADVIGQIPTFLLAGHETTSTATTWALYVFCKYPKVQQKLREEFLSVDTETPTMEELNALPYLDLVVHELLRLYPPVTMLVREAKKDDMIPLNEPVIDKYGKVHHEIPIAKGNKVVIPILQSHRSKEIWGEDVLEFKPERWDQPPESISAMPGVWGHLLTFNGGPRACIGYRFSLVELKALLFALVRSFEFEFAVPAEDICFKTAPLQRPSLRSAPKEGFQLPLLVKPYKAA</sequence>
<evidence type="ECO:0000256" key="9">
    <source>
        <dbReference type="PIRSR" id="PIRSR602401-1"/>
    </source>
</evidence>
<dbReference type="GO" id="GO:0004497">
    <property type="term" value="F:monooxygenase activity"/>
    <property type="evidence" value="ECO:0007669"/>
    <property type="project" value="UniProtKB-KW"/>
</dbReference>
<dbReference type="STRING" id="154538.A0A1M2VC38"/>
<dbReference type="GO" id="GO:0020037">
    <property type="term" value="F:heme binding"/>
    <property type="evidence" value="ECO:0007669"/>
    <property type="project" value="InterPro"/>
</dbReference>
<dbReference type="PANTHER" id="PTHR24305:SF166">
    <property type="entry name" value="CYTOCHROME P450 12A4, MITOCHONDRIAL-RELATED"/>
    <property type="match status" value="1"/>
</dbReference>
<dbReference type="Pfam" id="PF00067">
    <property type="entry name" value="p450"/>
    <property type="match status" value="1"/>
</dbReference>
<dbReference type="InterPro" id="IPR017972">
    <property type="entry name" value="Cyt_P450_CS"/>
</dbReference>
<dbReference type="Proteomes" id="UP000184267">
    <property type="component" value="Unassembled WGS sequence"/>
</dbReference>
<keyword evidence="8 10" id="KW-0503">Monooxygenase</keyword>
<evidence type="ECO:0000256" key="2">
    <source>
        <dbReference type="ARBA" id="ARBA00005179"/>
    </source>
</evidence>
<dbReference type="PRINTS" id="PR00385">
    <property type="entry name" value="P450"/>
</dbReference>
<dbReference type="InterPro" id="IPR002401">
    <property type="entry name" value="Cyt_P450_E_grp-I"/>
</dbReference>
<evidence type="ECO:0000256" key="10">
    <source>
        <dbReference type="RuleBase" id="RU000461"/>
    </source>
</evidence>
<dbReference type="AlphaFoldDB" id="A0A1M2VC38"/>
<dbReference type="GO" id="GO:0005506">
    <property type="term" value="F:iron ion binding"/>
    <property type="evidence" value="ECO:0007669"/>
    <property type="project" value="InterPro"/>
</dbReference>
<evidence type="ECO:0000313" key="12">
    <source>
        <dbReference type="Proteomes" id="UP000184267"/>
    </source>
</evidence>
<dbReference type="PRINTS" id="PR00463">
    <property type="entry name" value="EP450I"/>
</dbReference>
<dbReference type="OrthoDB" id="2723516at2759"/>
<organism evidence="11 12">
    <name type="scientific">Trametes pubescens</name>
    <name type="common">White-rot fungus</name>
    <dbReference type="NCBI Taxonomy" id="154538"/>
    <lineage>
        <taxon>Eukaryota</taxon>
        <taxon>Fungi</taxon>
        <taxon>Dikarya</taxon>
        <taxon>Basidiomycota</taxon>
        <taxon>Agaricomycotina</taxon>
        <taxon>Agaricomycetes</taxon>
        <taxon>Polyporales</taxon>
        <taxon>Polyporaceae</taxon>
        <taxon>Trametes</taxon>
    </lineage>
</organism>
<dbReference type="PANTHER" id="PTHR24305">
    <property type="entry name" value="CYTOCHROME P450"/>
    <property type="match status" value="1"/>
</dbReference>
<keyword evidence="4 9" id="KW-0349">Heme</keyword>
<dbReference type="Gene3D" id="1.10.630.10">
    <property type="entry name" value="Cytochrome P450"/>
    <property type="match status" value="1"/>
</dbReference>
<dbReference type="OMA" id="MHNSVME"/>
<comment type="caution">
    <text evidence="11">The sequence shown here is derived from an EMBL/GenBank/DDBJ whole genome shotgun (WGS) entry which is preliminary data.</text>
</comment>
<evidence type="ECO:0000313" key="11">
    <source>
        <dbReference type="EMBL" id="OJT05097.1"/>
    </source>
</evidence>
<reference evidence="11 12" key="1">
    <citation type="submission" date="2016-10" db="EMBL/GenBank/DDBJ databases">
        <title>Genome sequence of the basidiomycete white-rot fungus Trametes pubescens.</title>
        <authorList>
            <person name="Makela M.R."/>
            <person name="Granchi Z."/>
            <person name="Peng M."/>
            <person name="De Vries R.P."/>
            <person name="Grigoriev I."/>
            <person name="Riley R."/>
            <person name="Hilden K."/>
        </authorList>
    </citation>
    <scope>NUCLEOTIDE SEQUENCE [LARGE SCALE GENOMIC DNA]</scope>
    <source>
        <strain evidence="11 12">FBCC735</strain>
    </source>
</reference>
<dbReference type="EMBL" id="MNAD01001491">
    <property type="protein sequence ID" value="OJT05097.1"/>
    <property type="molecule type" value="Genomic_DNA"/>
</dbReference>
<dbReference type="InterPro" id="IPR036396">
    <property type="entry name" value="Cyt_P450_sf"/>
</dbReference>
<dbReference type="PROSITE" id="PS00086">
    <property type="entry name" value="CYTOCHROME_P450"/>
    <property type="match status" value="1"/>
</dbReference>
<comment type="cofactor">
    <cofactor evidence="1 9">
        <name>heme</name>
        <dbReference type="ChEBI" id="CHEBI:30413"/>
    </cofactor>
</comment>
<keyword evidence="6 10" id="KW-0560">Oxidoreductase</keyword>
<evidence type="ECO:0000256" key="1">
    <source>
        <dbReference type="ARBA" id="ARBA00001971"/>
    </source>
</evidence>
<evidence type="ECO:0000256" key="4">
    <source>
        <dbReference type="ARBA" id="ARBA00022617"/>
    </source>
</evidence>
<evidence type="ECO:0000256" key="7">
    <source>
        <dbReference type="ARBA" id="ARBA00023004"/>
    </source>
</evidence>
<evidence type="ECO:0000256" key="6">
    <source>
        <dbReference type="ARBA" id="ARBA00023002"/>
    </source>
</evidence>
<keyword evidence="7 9" id="KW-0408">Iron</keyword>
<keyword evidence="5 9" id="KW-0479">Metal-binding</keyword>
<comment type="similarity">
    <text evidence="3 10">Belongs to the cytochrome P450 family.</text>
</comment>
<protein>
    <submittedName>
        <fullName evidence="11">Bifunctional cytochrome P450/NADPH--P450 reductase</fullName>
    </submittedName>
</protein>